<evidence type="ECO:0000256" key="3">
    <source>
        <dbReference type="ARBA" id="ARBA00023163"/>
    </source>
</evidence>
<evidence type="ECO:0000256" key="2">
    <source>
        <dbReference type="ARBA" id="ARBA00023125"/>
    </source>
</evidence>
<keyword evidence="2" id="KW-0238">DNA-binding</keyword>
<gene>
    <name evidence="5" type="ORF">GS601_21460</name>
</gene>
<organism evidence="5 6">
    <name type="scientific">Myxacorys almedinensis A</name>
    <dbReference type="NCBI Taxonomy" id="2690445"/>
    <lineage>
        <taxon>Bacteria</taxon>
        <taxon>Bacillati</taxon>
        <taxon>Cyanobacteriota</taxon>
        <taxon>Cyanophyceae</taxon>
        <taxon>Leptolyngbyales</taxon>
        <taxon>Leptolyngbyaceae</taxon>
        <taxon>Myxacorys</taxon>
        <taxon>Myxacorys almedinensis</taxon>
    </lineage>
</organism>
<sequence length="331" mass="37639">MTLILTPSDWDELCQQAPITCPQNFVLDEFEVLTGVPEYLGRGCNRVLELSPGMWLTLSDEAYCRDWMFKEPEHDHPIQIGICLSGFMHCDIHPKFGGTRSYFSGSGVSPAYVEQNHAGKRIIYVNVGIEPEVLKALFLGDRAWQSEPMQQLFKGEDWKVSFYPTVTARMRSLAQQMWNAPYRGAVKRMYLQAKVLELLAMQLDWLDGNRSKPSDGQLKPTTLNCIYHAREILSANLEQPPSVLELAQRVGVSDRTLQRGFRELFGKTVFGYLTEQRMELAEQWLRQGNCTIAEIATMVGYSNPGHFTAAFKRKFGITPRECLLGKMSVLE</sequence>
<evidence type="ECO:0000313" key="6">
    <source>
        <dbReference type="Proteomes" id="UP000646053"/>
    </source>
</evidence>
<evidence type="ECO:0000313" key="5">
    <source>
        <dbReference type="EMBL" id="NDJ19824.1"/>
    </source>
</evidence>
<evidence type="ECO:0000256" key="1">
    <source>
        <dbReference type="ARBA" id="ARBA00023015"/>
    </source>
</evidence>
<accession>A0A8J7Z4U5</accession>
<keyword evidence="1" id="KW-0805">Transcription regulation</keyword>
<dbReference type="InterPro" id="IPR020449">
    <property type="entry name" value="Tscrpt_reg_AraC-type_HTH"/>
</dbReference>
<dbReference type="PROSITE" id="PS01124">
    <property type="entry name" value="HTH_ARAC_FAMILY_2"/>
    <property type="match status" value="1"/>
</dbReference>
<dbReference type="PANTHER" id="PTHR47893">
    <property type="entry name" value="REGULATORY PROTEIN PCHR"/>
    <property type="match status" value="1"/>
</dbReference>
<dbReference type="SUPFAM" id="SSF46689">
    <property type="entry name" value="Homeodomain-like"/>
    <property type="match status" value="2"/>
</dbReference>
<keyword evidence="3" id="KW-0804">Transcription</keyword>
<name>A0A8J7Z4U5_9CYAN</name>
<proteinExistence type="predicted"/>
<dbReference type="PANTHER" id="PTHR47893:SF1">
    <property type="entry name" value="REGULATORY PROTEIN PCHR"/>
    <property type="match status" value="1"/>
</dbReference>
<dbReference type="Pfam" id="PF12833">
    <property type="entry name" value="HTH_18"/>
    <property type="match status" value="1"/>
</dbReference>
<dbReference type="InterPro" id="IPR018062">
    <property type="entry name" value="HTH_AraC-typ_CS"/>
</dbReference>
<dbReference type="InterPro" id="IPR018060">
    <property type="entry name" value="HTH_AraC"/>
</dbReference>
<dbReference type="Proteomes" id="UP000646053">
    <property type="component" value="Unassembled WGS sequence"/>
</dbReference>
<dbReference type="InterPro" id="IPR009057">
    <property type="entry name" value="Homeodomain-like_sf"/>
</dbReference>
<comment type="caution">
    <text evidence="5">The sequence shown here is derived from an EMBL/GenBank/DDBJ whole genome shotgun (WGS) entry which is preliminary data.</text>
</comment>
<dbReference type="GO" id="GO:0003700">
    <property type="term" value="F:DNA-binding transcription factor activity"/>
    <property type="evidence" value="ECO:0007669"/>
    <property type="project" value="InterPro"/>
</dbReference>
<evidence type="ECO:0000259" key="4">
    <source>
        <dbReference type="PROSITE" id="PS01124"/>
    </source>
</evidence>
<dbReference type="InterPro" id="IPR053142">
    <property type="entry name" value="PchR_regulatory_protein"/>
</dbReference>
<feature type="domain" description="HTH araC/xylS-type" evidence="4">
    <location>
        <begin position="227"/>
        <end position="325"/>
    </location>
</feature>
<dbReference type="PROSITE" id="PS00041">
    <property type="entry name" value="HTH_ARAC_FAMILY_1"/>
    <property type="match status" value="1"/>
</dbReference>
<dbReference type="PRINTS" id="PR00032">
    <property type="entry name" value="HTHARAC"/>
</dbReference>
<dbReference type="AlphaFoldDB" id="A0A8J7Z4U5"/>
<dbReference type="EMBL" id="WVIE01000041">
    <property type="protein sequence ID" value="NDJ19824.1"/>
    <property type="molecule type" value="Genomic_DNA"/>
</dbReference>
<dbReference type="GO" id="GO:0043565">
    <property type="term" value="F:sequence-specific DNA binding"/>
    <property type="evidence" value="ECO:0007669"/>
    <property type="project" value="InterPro"/>
</dbReference>
<dbReference type="RefSeq" id="WP_162425344.1">
    <property type="nucleotide sequence ID" value="NZ_WVIE01000041.1"/>
</dbReference>
<reference evidence="5" key="1">
    <citation type="submission" date="2019-12" db="EMBL/GenBank/DDBJ databases">
        <title>High-Quality draft genome sequences of three cyanobacteria isolated from the limestone walls of the Old Cathedral of Coimbra.</title>
        <authorList>
            <person name="Tiago I."/>
            <person name="Soares F."/>
            <person name="Portugal A."/>
        </authorList>
    </citation>
    <scope>NUCLEOTIDE SEQUENCE</scope>
    <source>
        <strain evidence="5">A</strain>
    </source>
</reference>
<dbReference type="Gene3D" id="1.10.10.60">
    <property type="entry name" value="Homeodomain-like"/>
    <property type="match status" value="2"/>
</dbReference>
<keyword evidence="6" id="KW-1185">Reference proteome</keyword>
<protein>
    <submittedName>
        <fullName evidence="5">Helix-turn-helix domain-containing protein</fullName>
    </submittedName>
</protein>
<dbReference type="SMART" id="SM00342">
    <property type="entry name" value="HTH_ARAC"/>
    <property type="match status" value="1"/>
</dbReference>